<feature type="domain" description="Glycosyl transferase family 3" evidence="5">
    <location>
        <begin position="75"/>
        <end position="328"/>
    </location>
</feature>
<sequence length="344" mass="36409">MHDAVAALIRQERPVDLPVWRSFWDRLHDGGLQRGETVALLASLSTRMPDRETLTAMLDSLAERRPAVGSGHLGTAVNIVGTGGGPDTFNISTAAALVAAAMGVRVVKTGSRAYTGTLGSVDLLERLGVPLSSSYEETHDCLERHGIAFAGSFVYPVELSLLGRSVLPLDVRKLGRFVNALGPLLADMPVAAQLTGVADARLAEGLRQAAAHVARGSGRCVWLCVNDLGADELLSFAPNRVHTYEGAAEDEFVLDPARLELRSGSLDELRPRGDAVAFFREVLSGRGAPAAAETVCLNAAALAVAGRLTGDWRAALDAARDVLRGGWALDLLARLRAEEVSAHV</sequence>
<evidence type="ECO:0000259" key="5">
    <source>
        <dbReference type="Pfam" id="PF00591"/>
    </source>
</evidence>
<keyword evidence="3" id="KW-0028">Amino-acid biosynthesis</keyword>
<accession>A0ABN1Z1P2</accession>
<keyword evidence="4" id="KW-0057">Aromatic amino acid biosynthesis</keyword>
<evidence type="ECO:0000313" key="7">
    <source>
        <dbReference type="Proteomes" id="UP001500973"/>
    </source>
</evidence>
<dbReference type="SUPFAM" id="SSF52418">
    <property type="entry name" value="Nucleoside phosphorylase/phosphoribosyltransferase catalytic domain"/>
    <property type="match status" value="1"/>
</dbReference>
<keyword evidence="1" id="KW-0328">Glycosyltransferase</keyword>
<organism evidence="6 7">
    <name type="scientific">Streptomyces thermospinosisporus</name>
    <dbReference type="NCBI Taxonomy" id="161482"/>
    <lineage>
        <taxon>Bacteria</taxon>
        <taxon>Bacillati</taxon>
        <taxon>Actinomycetota</taxon>
        <taxon>Actinomycetes</taxon>
        <taxon>Kitasatosporales</taxon>
        <taxon>Streptomycetaceae</taxon>
        <taxon>Streptomyces</taxon>
    </lineage>
</organism>
<comment type="caution">
    <text evidence="6">The sequence shown here is derived from an EMBL/GenBank/DDBJ whole genome shotgun (WGS) entry which is preliminary data.</text>
</comment>
<dbReference type="PANTHER" id="PTHR43285:SF2">
    <property type="entry name" value="ANTHRANILATE PHOSPHORIBOSYLTRANSFERASE"/>
    <property type="match status" value="1"/>
</dbReference>
<dbReference type="InterPro" id="IPR005940">
    <property type="entry name" value="Anthranilate_Pribosyl_Tfrase"/>
</dbReference>
<dbReference type="Pfam" id="PF00591">
    <property type="entry name" value="Glycos_transf_3"/>
    <property type="match status" value="1"/>
</dbReference>
<protein>
    <recommendedName>
        <fullName evidence="5">Glycosyl transferase family 3 domain-containing protein</fullName>
    </recommendedName>
</protein>
<keyword evidence="2" id="KW-0808">Transferase</keyword>
<dbReference type="RefSeq" id="WP_344014443.1">
    <property type="nucleotide sequence ID" value="NZ_BAAAIZ010000061.1"/>
</dbReference>
<gene>
    <name evidence="6" type="ORF">GCM10009601_39570</name>
</gene>
<dbReference type="Gene3D" id="3.40.1030.10">
    <property type="entry name" value="Nucleoside phosphorylase/phosphoribosyltransferase catalytic domain"/>
    <property type="match status" value="1"/>
</dbReference>
<evidence type="ECO:0000256" key="1">
    <source>
        <dbReference type="ARBA" id="ARBA00022676"/>
    </source>
</evidence>
<dbReference type="EMBL" id="BAAAIZ010000061">
    <property type="protein sequence ID" value="GAA1427784.1"/>
    <property type="molecule type" value="Genomic_DNA"/>
</dbReference>
<keyword evidence="7" id="KW-1185">Reference proteome</keyword>
<name>A0ABN1Z1P2_9ACTN</name>
<dbReference type="PANTHER" id="PTHR43285">
    <property type="entry name" value="ANTHRANILATE PHOSPHORIBOSYLTRANSFERASE"/>
    <property type="match status" value="1"/>
</dbReference>
<evidence type="ECO:0000256" key="4">
    <source>
        <dbReference type="ARBA" id="ARBA00023141"/>
    </source>
</evidence>
<keyword evidence="3" id="KW-0822">Tryptophan biosynthesis</keyword>
<evidence type="ECO:0000256" key="2">
    <source>
        <dbReference type="ARBA" id="ARBA00022679"/>
    </source>
</evidence>
<evidence type="ECO:0000256" key="3">
    <source>
        <dbReference type="ARBA" id="ARBA00022822"/>
    </source>
</evidence>
<evidence type="ECO:0000313" key="6">
    <source>
        <dbReference type="EMBL" id="GAA1427784.1"/>
    </source>
</evidence>
<reference evidence="6 7" key="1">
    <citation type="journal article" date="2019" name="Int. J. Syst. Evol. Microbiol.">
        <title>The Global Catalogue of Microorganisms (GCM) 10K type strain sequencing project: providing services to taxonomists for standard genome sequencing and annotation.</title>
        <authorList>
            <consortium name="The Broad Institute Genomics Platform"/>
            <consortium name="The Broad Institute Genome Sequencing Center for Infectious Disease"/>
            <person name="Wu L."/>
            <person name="Ma J."/>
        </authorList>
    </citation>
    <scope>NUCLEOTIDE SEQUENCE [LARGE SCALE GENOMIC DNA]</scope>
    <source>
        <strain evidence="6 7">JCM 11756</strain>
    </source>
</reference>
<dbReference type="InterPro" id="IPR000312">
    <property type="entry name" value="Glycosyl_Trfase_fam3"/>
</dbReference>
<dbReference type="Proteomes" id="UP001500973">
    <property type="component" value="Unassembled WGS sequence"/>
</dbReference>
<dbReference type="InterPro" id="IPR035902">
    <property type="entry name" value="Nuc_phospho_transferase"/>
</dbReference>
<proteinExistence type="predicted"/>